<comment type="caution">
    <text evidence="1">The sequence shown here is derived from an EMBL/GenBank/DDBJ whole genome shotgun (WGS) entry which is preliminary data.</text>
</comment>
<reference evidence="1" key="1">
    <citation type="submission" date="2020-08" db="EMBL/GenBank/DDBJ databases">
        <title>Multicomponent nature underlies the extraordinary mechanical properties of spider dragline silk.</title>
        <authorList>
            <person name="Kono N."/>
            <person name="Nakamura H."/>
            <person name="Mori M."/>
            <person name="Yoshida Y."/>
            <person name="Ohtoshi R."/>
            <person name="Malay A.D."/>
            <person name="Moran D.A.P."/>
            <person name="Tomita M."/>
            <person name="Numata K."/>
            <person name="Arakawa K."/>
        </authorList>
    </citation>
    <scope>NUCLEOTIDE SEQUENCE</scope>
</reference>
<sequence>MDQSRRRRSLRIRPWLGDPDQKVIIRNIVVSAFKKKKNLERCTGSDARAIRGVEFRIVIASRWPTFTPRHWGFFGVTLRKGGSLRILLAAYESAFAIEYRKFSS</sequence>
<name>A0A8X6NXN9_NEPPI</name>
<keyword evidence="2" id="KW-1185">Reference proteome</keyword>
<evidence type="ECO:0000313" key="2">
    <source>
        <dbReference type="Proteomes" id="UP000887013"/>
    </source>
</evidence>
<organism evidence="1 2">
    <name type="scientific">Nephila pilipes</name>
    <name type="common">Giant wood spider</name>
    <name type="synonym">Nephila maculata</name>
    <dbReference type="NCBI Taxonomy" id="299642"/>
    <lineage>
        <taxon>Eukaryota</taxon>
        <taxon>Metazoa</taxon>
        <taxon>Ecdysozoa</taxon>
        <taxon>Arthropoda</taxon>
        <taxon>Chelicerata</taxon>
        <taxon>Arachnida</taxon>
        <taxon>Araneae</taxon>
        <taxon>Araneomorphae</taxon>
        <taxon>Entelegynae</taxon>
        <taxon>Araneoidea</taxon>
        <taxon>Nephilidae</taxon>
        <taxon>Nephila</taxon>
    </lineage>
</organism>
<protein>
    <submittedName>
        <fullName evidence="1">Uncharacterized protein</fullName>
    </submittedName>
</protein>
<dbReference type="EMBL" id="BMAW01014416">
    <property type="protein sequence ID" value="GFT38824.1"/>
    <property type="molecule type" value="Genomic_DNA"/>
</dbReference>
<proteinExistence type="predicted"/>
<gene>
    <name evidence="1" type="ORF">NPIL_503451</name>
</gene>
<evidence type="ECO:0000313" key="1">
    <source>
        <dbReference type="EMBL" id="GFT38824.1"/>
    </source>
</evidence>
<accession>A0A8X6NXN9</accession>
<dbReference type="AlphaFoldDB" id="A0A8X6NXN9"/>
<dbReference type="Proteomes" id="UP000887013">
    <property type="component" value="Unassembled WGS sequence"/>
</dbReference>